<comment type="similarity">
    <text evidence="1">Belongs to the RAD52 family.</text>
</comment>
<evidence type="ECO:0000313" key="8">
    <source>
        <dbReference type="Proteomes" id="UP000800097"/>
    </source>
</evidence>
<reference evidence="7" key="1">
    <citation type="journal article" date="2020" name="Stud. Mycol.">
        <title>101 Dothideomycetes genomes: a test case for predicting lifestyles and emergence of pathogens.</title>
        <authorList>
            <person name="Haridas S."/>
            <person name="Albert R."/>
            <person name="Binder M."/>
            <person name="Bloem J."/>
            <person name="Labutti K."/>
            <person name="Salamov A."/>
            <person name="Andreopoulos B."/>
            <person name="Baker S."/>
            <person name="Barry K."/>
            <person name="Bills G."/>
            <person name="Bluhm B."/>
            <person name="Cannon C."/>
            <person name="Castanera R."/>
            <person name="Culley D."/>
            <person name="Daum C."/>
            <person name="Ezra D."/>
            <person name="Gonzalez J."/>
            <person name="Henrissat B."/>
            <person name="Kuo A."/>
            <person name="Liang C."/>
            <person name="Lipzen A."/>
            <person name="Lutzoni F."/>
            <person name="Magnuson J."/>
            <person name="Mondo S."/>
            <person name="Nolan M."/>
            <person name="Ohm R."/>
            <person name="Pangilinan J."/>
            <person name="Park H.-J."/>
            <person name="Ramirez L."/>
            <person name="Alfaro M."/>
            <person name="Sun H."/>
            <person name="Tritt A."/>
            <person name="Yoshinaga Y."/>
            <person name="Zwiers L.-H."/>
            <person name="Turgeon B."/>
            <person name="Goodwin S."/>
            <person name="Spatafora J."/>
            <person name="Crous P."/>
            <person name="Grigoriev I."/>
        </authorList>
    </citation>
    <scope>NUCLEOTIDE SEQUENCE</scope>
    <source>
        <strain evidence="7">CBS 379.55</strain>
    </source>
</reference>
<dbReference type="RefSeq" id="XP_033648862.1">
    <property type="nucleotide sequence ID" value="XM_033797248.1"/>
</dbReference>
<feature type="compositionally biased region" description="Gly residues" evidence="6">
    <location>
        <begin position="617"/>
        <end position="632"/>
    </location>
</feature>
<keyword evidence="2" id="KW-0227">DNA damage</keyword>
<feature type="compositionally biased region" description="Low complexity" evidence="6">
    <location>
        <begin position="361"/>
        <end position="374"/>
    </location>
</feature>
<feature type="compositionally biased region" description="Low complexity" evidence="6">
    <location>
        <begin position="397"/>
        <end position="407"/>
    </location>
</feature>
<dbReference type="GO" id="GO:0045002">
    <property type="term" value="P:double-strand break repair via single-strand annealing"/>
    <property type="evidence" value="ECO:0007669"/>
    <property type="project" value="InterPro"/>
</dbReference>
<dbReference type="InterPro" id="IPR004585">
    <property type="entry name" value="DNA_recomb/repair_Rad52"/>
</dbReference>
<evidence type="ECO:0000313" key="7">
    <source>
        <dbReference type="EMBL" id="KAF2271323.1"/>
    </source>
</evidence>
<organism evidence="7 8">
    <name type="scientific">Westerdykella ornata</name>
    <dbReference type="NCBI Taxonomy" id="318751"/>
    <lineage>
        <taxon>Eukaryota</taxon>
        <taxon>Fungi</taxon>
        <taxon>Dikarya</taxon>
        <taxon>Ascomycota</taxon>
        <taxon>Pezizomycotina</taxon>
        <taxon>Dothideomycetes</taxon>
        <taxon>Pleosporomycetidae</taxon>
        <taxon>Pleosporales</taxon>
        <taxon>Sporormiaceae</taxon>
        <taxon>Westerdykella</taxon>
    </lineage>
</organism>
<dbReference type="EMBL" id="ML986549">
    <property type="protein sequence ID" value="KAF2271323.1"/>
    <property type="molecule type" value="Genomic_DNA"/>
</dbReference>
<keyword evidence="3" id="KW-0233">DNA recombination</keyword>
<proteinExistence type="inferred from homology"/>
<dbReference type="Pfam" id="PF04098">
    <property type="entry name" value="Rad52_Rad22"/>
    <property type="match status" value="1"/>
</dbReference>
<evidence type="ECO:0000256" key="2">
    <source>
        <dbReference type="ARBA" id="ARBA00022763"/>
    </source>
</evidence>
<dbReference type="GO" id="GO:0003697">
    <property type="term" value="F:single-stranded DNA binding"/>
    <property type="evidence" value="ECO:0007669"/>
    <property type="project" value="UniProtKB-ARBA"/>
</dbReference>
<evidence type="ECO:0000256" key="4">
    <source>
        <dbReference type="ARBA" id="ARBA00023204"/>
    </source>
</evidence>
<feature type="region of interest" description="Disordered" evidence="6">
    <location>
        <begin position="581"/>
        <end position="663"/>
    </location>
</feature>
<evidence type="ECO:0000256" key="5">
    <source>
        <dbReference type="ARBA" id="ARBA00077224"/>
    </source>
</evidence>
<dbReference type="NCBIfam" id="TIGR00607">
    <property type="entry name" value="rad52"/>
    <property type="match status" value="1"/>
</dbReference>
<dbReference type="GO" id="GO:0006312">
    <property type="term" value="P:mitotic recombination"/>
    <property type="evidence" value="ECO:0007669"/>
    <property type="project" value="TreeGrafter"/>
</dbReference>
<protein>
    <recommendedName>
        <fullName evidence="5">RAD52 homolog</fullName>
    </recommendedName>
</protein>
<dbReference type="Gene3D" id="3.30.390.80">
    <property type="entry name" value="DNA repair protein Rad52/59/22"/>
    <property type="match status" value="1"/>
</dbReference>
<keyword evidence="8" id="KW-1185">Reference proteome</keyword>
<dbReference type="GO" id="GO:0005634">
    <property type="term" value="C:nucleus"/>
    <property type="evidence" value="ECO:0007669"/>
    <property type="project" value="InterPro"/>
</dbReference>
<dbReference type="PANTHER" id="PTHR12132">
    <property type="entry name" value="DNA REPAIR AND RECOMBINATION PROTEIN RAD52, RAD59"/>
    <property type="match status" value="1"/>
</dbReference>
<dbReference type="PANTHER" id="PTHR12132:SF1">
    <property type="entry name" value="DNA REPAIR PROTEIN RAD52 HOMOLOG"/>
    <property type="match status" value="1"/>
</dbReference>
<dbReference type="FunFam" id="3.30.390.80:FF:000001">
    <property type="entry name" value="DNA repair protein RAD52 homolog"/>
    <property type="match status" value="1"/>
</dbReference>
<evidence type="ECO:0000256" key="1">
    <source>
        <dbReference type="ARBA" id="ARBA00006638"/>
    </source>
</evidence>
<evidence type="ECO:0000256" key="6">
    <source>
        <dbReference type="SAM" id="MobiDB-lite"/>
    </source>
</evidence>
<evidence type="ECO:0000256" key="3">
    <source>
        <dbReference type="ARBA" id="ARBA00023172"/>
    </source>
</evidence>
<dbReference type="Proteomes" id="UP000800097">
    <property type="component" value="Unassembled WGS sequence"/>
</dbReference>
<name>A0A6A6J5A9_WESOR</name>
<gene>
    <name evidence="7" type="ORF">EI97DRAFT_428459</name>
</gene>
<feature type="compositionally biased region" description="Polar residues" evidence="6">
    <location>
        <begin position="382"/>
        <end position="391"/>
    </location>
</feature>
<dbReference type="GO" id="GO:0000730">
    <property type="term" value="P:DNA recombinase assembly"/>
    <property type="evidence" value="ECO:0007669"/>
    <property type="project" value="InterPro"/>
</dbReference>
<feature type="region of interest" description="Disordered" evidence="6">
    <location>
        <begin position="215"/>
        <end position="417"/>
    </location>
</feature>
<dbReference type="InterPro" id="IPR041247">
    <property type="entry name" value="Rad52_fam"/>
</dbReference>
<feature type="compositionally biased region" description="Polar residues" evidence="6">
    <location>
        <begin position="309"/>
        <end position="331"/>
    </location>
</feature>
<dbReference type="InterPro" id="IPR007232">
    <property type="entry name" value="Rad52_Rad59_Rad22"/>
</dbReference>
<dbReference type="InterPro" id="IPR042525">
    <property type="entry name" value="Rad52_Rad59_Rad22_sf"/>
</dbReference>
<feature type="compositionally biased region" description="Acidic residues" evidence="6">
    <location>
        <begin position="233"/>
        <end position="248"/>
    </location>
</feature>
<dbReference type="SUPFAM" id="SSF54768">
    <property type="entry name" value="dsRNA-binding domain-like"/>
    <property type="match status" value="1"/>
</dbReference>
<accession>A0A6A6J5A9</accession>
<dbReference type="GeneID" id="54550423"/>
<dbReference type="OrthoDB" id="206565at2759"/>
<sequence length="663" mass="69586">MPAPGDQYASPHIKNPFDERSVSAFTAAEIATLQSRLDKQLGPEYVSHRSGAGGSKVAYLEGTKAIALANDVFGFNGWSSSLQQVQIDYVDESPNGRVNLGLSIVVRVTLRDGTYHEDIGYGTIENCKGKGAAFEKAKKEAATDGLKRALRNFGNVLGNCLYDKEYLKKIGSMKVKPTKFDESKLHRHPDFRPPPQVKEECAAVKKEENAMVSVGQDGVSRTAAQRTPTGESMDFDDEFGGNDFDGVEFSEHGGDEFTLDSLSVPEDGPGKAPEVSIGLVQNSGPLQRPGVAINNGTAQQPTRRMPSIPSGNAANGTSQPRRQEQQRNQGLPRSGAQAPQTPVRPEAQRPHGPGATVDIHAAPNAAAQQAQQRQPFNPTPPQAQQNSNNSKQPPAPHQQQQQQQQPAHPRPPQQEEQGHPFAIPAAAQVGFLHPKAAERLRDVDPSGPLPPEVKVFNPHAESPQLEAKRTPGIDRSRSMKIKREQVGLPPANLPGQQGQQGGIGVGLGMRNSNVAGGVHGGGGGQPFRPLTTAATTTTVNNARPHPNFVNPNTDPNRRIGVPGGGHAMSPLANRGAYKSPVIHGQGGNGAATAGGGGGGGGVKRPPLADVSTHYSNGGNGGNGGIGDGGAEGGMEPNKRPRLDGGGMGGKALDRENVAPGDAS</sequence>
<keyword evidence="4" id="KW-0234">DNA repair</keyword>
<dbReference type="AlphaFoldDB" id="A0A6A6J5A9"/>
<feature type="compositionally biased region" description="Gly residues" evidence="6">
    <location>
        <begin position="584"/>
        <end position="602"/>
    </location>
</feature>